<dbReference type="CDD" id="cd06550">
    <property type="entry name" value="TM_ABC_iron-siderophores_like"/>
    <property type="match status" value="1"/>
</dbReference>
<comment type="caution">
    <text evidence="9">The sequence shown here is derived from an EMBL/GenBank/DDBJ whole genome shotgun (WGS) entry which is preliminary data.</text>
</comment>
<feature type="transmembrane region" description="Helical" evidence="8">
    <location>
        <begin position="95"/>
        <end position="115"/>
    </location>
</feature>
<feature type="transmembrane region" description="Helical" evidence="8">
    <location>
        <begin position="198"/>
        <end position="215"/>
    </location>
</feature>
<evidence type="ECO:0000256" key="6">
    <source>
        <dbReference type="RuleBase" id="RU003943"/>
    </source>
</evidence>
<evidence type="ECO:0000256" key="8">
    <source>
        <dbReference type="SAM" id="Phobius"/>
    </source>
</evidence>
<evidence type="ECO:0000256" key="2">
    <source>
        <dbReference type="ARBA" id="ARBA00008034"/>
    </source>
</evidence>
<keyword evidence="6" id="KW-0813">Transport</keyword>
<evidence type="ECO:0000256" key="7">
    <source>
        <dbReference type="SAM" id="MobiDB-lite"/>
    </source>
</evidence>
<dbReference type="SUPFAM" id="SSF81345">
    <property type="entry name" value="ABC transporter involved in vitamin B12 uptake, BtuC"/>
    <property type="match status" value="1"/>
</dbReference>
<feature type="transmembrane region" description="Helical" evidence="8">
    <location>
        <begin position="56"/>
        <end position="83"/>
    </location>
</feature>
<evidence type="ECO:0000313" key="9">
    <source>
        <dbReference type="EMBL" id="GCE08716.1"/>
    </source>
</evidence>
<evidence type="ECO:0000256" key="1">
    <source>
        <dbReference type="ARBA" id="ARBA00004141"/>
    </source>
</evidence>
<dbReference type="GO" id="GO:0010043">
    <property type="term" value="P:response to zinc ion"/>
    <property type="evidence" value="ECO:0007669"/>
    <property type="project" value="TreeGrafter"/>
</dbReference>
<dbReference type="InterPro" id="IPR037294">
    <property type="entry name" value="ABC_BtuC-like"/>
</dbReference>
<comment type="subcellular location">
    <subcellularLocation>
        <location evidence="6">Cell membrane</location>
        <topology evidence="6">Multi-pass membrane protein</topology>
    </subcellularLocation>
    <subcellularLocation>
        <location evidence="1">Membrane</location>
        <topology evidence="1">Multi-pass membrane protein</topology>
    </subcellularLocation>
</comment>
<dbReference type="Gene3D" id="1.10.3470.10">
    <property type="entry name" value="ABC transporter involved in vitamin B12 uptake, BtuC"/>
    <property type="match status" value="1"/>
</dbReference>
<dbReference type="GO" id="GO:0055085">
    <property type="term" value="P:transmembrane transport"/>
    <property type="evidence" value="ECO:0007669"/>
    <property type="project" value="InterPro"/>
</dbReference>
<dbReference type="PANTHER" id="PTHR30477">
    <property type="entry name" value="ABC-TRANSPORTER METAL-BINDING PROTEIN"/>
    <property type="match status" value="1"/>
</dbReference>
<gene>
    <name evidence="9" type="ORF">KDAU_60450</name>
</gene>
<evidence type="ECO:0000256" key="5">
    <source>
        <dbReference type="ARBA" id="ARBA00023136"/>
    </source>
</evidence>
<keyword evidence="4 8" id="KW-1133">Transmembrane helix</keyword>
<dbReference type="Proteomes" id="UP000287224">
    <property type="component" value="Unassembled WGS sequence"/>
</dbReference>
<evidence type="ECO:0000313" key="10">
    <source>
        <dbReference type="Proteomes" id="UP000287224"/>
    </source>
</evidence>
<dbReference type="PANTHER" id="PTHR30477:SF13">
    <property type="entry name" value="IRON TRANSPORT SYSTEM MEMBRANE PROTEIN HI_0360-RELATED"/>
    <property type="match status" value="1"/>
</dbReference>
<dbReference type="RefSeq" id="WP_126601219.1">
    <property type="nucleotide sequence ID" value="NZ_BIFQ01000002.1"/>
</dbReference>
<dbReference type="InterPro" id="IPR001626">
    <property type="entry name" value="ABC_TroCD"/>
</dbReference>
<comment type="similarity">
    <text evidence="2 6">Belongs to the ABC-3 integral membrane protein family.</text>
</comment>
<keyword evidence="3 6" id="KW-0812">Transmembrane</keyword>
<feature type="region of interest" description="Disordered" evidence="7">
    <location>
        <begin position="274"/>
        <end position="297"/>
    </location>
</feature>
<feature type="transmembrane region" description="Helical" evidence="8">
    <location>
        <begin position="135"/>
        <end position="153"/>
    </location>
</feature>
<dbReference type="GO" id="GO:0043190">
    <property type="term" value="C:ATP-binding cassette (ABC) transporter complex"/>
    <property type="evidence" value="ECO:0007669"/>
    <property type="project" value="InterPro"/>
</dbReference>
<dbReference type="OrthoDB" id="9798540at2"/>
<reference evidence="10" key="1">
    <citation type="submission" date="2018-12" db="EMBL/GenBank/DDBJ databases">
        <title>Tengunoibacter tsumagoiensis gen. nov., sp. nov., Dictyobacter kobayashii sp. nov., D. alpinus sp. nov., and D. joshuensis sp. nov. and description of Dictyobacteraceae fam. nov. within the order Ktedonobacterales isolated from Tengu-no-mugimeshi.</title>
        <authorList>
            <person name="Wang C.M."/>
            <person name="Zheng Y."/>
            <person name="Sakai Y."/>
            <person name="Toyoda A."/>
            <person name="Minakuchi Y."/>
            <person name="Abe K."/>
            <person name="Yokota A."/>
            <person name="Yabe S."/>
        </authorList>
    </citation>
    <scope>NUCLEOTIDE SEQUENCE [LARGE SCALE GENOMIC DNA]</scope>
    <source>
        <strain evidence="10">S-27</strain>
    </source>
</reference>
<keyword evidence="5 8" id="KW-0472">Membrane</keyword>
<feature type="transmembrane region" description="Helical" evidence="8">
    <location>
        <begin position="173"/>
        <end position="192"/>
    </location>
</feature>
<organism evidence="9 10">
    <name type="scientific">Dictyobacter aurantiacus</name>
    <dbReference type="NCBI Taxonomy" id="1936993"/>
    <lineage>
        <taxon>Bacteria</taxon>
        <taxon>Bacillati</taxon>
        <taxon>Chloroflexota</taxon>
        <taxon>Ktedonobacteria</taxon>
        <taxon>Ktedonobacterales</taxon>
        <taxon>Dictyobacteraceae</taxon>
        <taxon>Dictyobacter</taxon>
    </lineage>
</organism>
<dbReference type="EMBL" id="BIFQ01000002">
    <property type="protein sequence ID" value="GCE08716.1"/>
    <property type="molecule type" value="Genomic_DNA"/>
</dbReference>
<proteinExistence type="inferred from homology"/>
<dbReference type="AlphaFoldDB" id="A0A401ZPN2"/>
<sequence length="297" mass="31825">MLYSIMDSLQYEFVRNALLAGSCIAIVAAITGYFLIARGLTFAGHALPNIGFGGAAGAVLLGLSPVYGLFAFTIGAGIIIGLLGKEVRERDISIGIIMTSALGLGLMFLSLYSGYAERVYSVLFGTILGISVNDVWTMVITCLLTIIAIIALYRPLLFSSFDPEVAQARGVPIRGIAVLFLVLVAMAVSIAIQIVGALLIFTMLVGPAATAIRIAQRPITAIMIAIGLGLLYMWAGIFLSVANGLWPASFYIATISFAVYLPVRILSPRWLGKRGRRERPPVNQSIKAPETEYARTF</sequence>
<name>A0A401ZPN2_9CHLR</name>
<feature type="transmembrane region" description="Helical" evidence="8">
    <location>
        <begin position="16"/>
        <end position="36"/>
    </location>
</feature>
<evidence type="ECO:0000256" key="3">
    <source>
        <dbReference type="ARBA" id="ARBA00022692"/>
    </source>
</evidence>
<dbReference type="Pfam" id="PF00950">
    <property type="entry name" value="ABC-3"/>
    <property type="match status" value="1"/>
</dbReference>
<feature type="transmembrane region" description="Helical" evidence="8">
    <location>
        <begin position="222"/>
        <end position="242"/>
    </location>
</feature>
<keyword evidence="10" id="KW-1185">Reference proteome</keyword>
<evidence type="ECO:0000256" key="4">
    <source>
        <dbReference type="ARBA" id="ARBA00022989"/>
    </source>
</evidence>
<accession>A0A401ZPN2</accession>
<feature type="transmembrane region" description="Helical" evidence="8">
    <location>
        <begin position="248"/>
        <end position="267"/>
    </location>
</feature>
<protein>
    <submittedName>
        <fullName evidence="9">ABC transporter permease</fullName>
    </submittedName>
</protein>